<protein>
    <submittedName>
        <fullName evidence="1">871_t:CDS:1</fullName>
    </submittedName>
</protein>
<reference evidence="1" key="1">
    <citation type="submission" date="2021-06" db="EMBL/GenBank/DDBJ databases">
        <authorList>
            <person name="Kallberg Y."/>
            <person name="Tangrot J."/>
            <person name="Rosling A."/>
        </authorList>
    </citation>
    <scope>NUCLEOTIDE SEQUENCE</scope>
    <source>
        <strain evidence="1">MA461A</strain>
    </source>
</reference>
<comment type="caution">
    <text evidence="1">The sequence shown here is derived from an EMBL/GenBank/DDBJ whole genome shotgun (WGS) entry which is preliminary data.</text>
</comment>
<dbReference type="Proteomes" id="UP000789920">
    <property type="component" value="Unassembled WGS sequence"/>
</dbReference>
<gene>
    <name evidence="1" type="ORF">RPERSI_LOCUS18191</name>
</gene>
<feature type="non-terminal residue" evidence="1">
    <location>
        <position position="206"/>
    </location>
</feature>
<feature type="non-terminal residue" evidence="1">
    <location>
        <position position="1"/>
    </location>
</feature>
<organism evidence="1 2">
    <name type="scientific">Racocetra persica</name>
    <dbReference type="NCBI Taxonomy" id="160502"/>
    <lineage>
        <taxon>Eukaryota</taxon>
        <taxon>Fungi</taxon>
        <taxon>Fungi incertae sedis</taxon>
        <taxon>Mucoromycota</taxon>
        <taxon>Glomeromycotina</taxon>
        <taxon>Glomeromycetes</taxon>
        <taxon>Diversisporales</taxon>
        <taxon>Gigasporaceae</taxon>
        <taxon>Racocetra</taxon>
    </lineage>
</organism>
<evidence type="ECO:0000313" key="2">
    <source>
        <dbReference type="Proteomes" id="UP000789920"/>
    </source>
</evidence>
<sequence length="206" mass="23454">MLLESKGWKTAQSIVQQLGQKLKSITSNLQNTHKKLSQVQAKILILQELLENESNSSNDKEIYSNSDNESEEITKTLKELIQYLITKGKLGSSNHDSSSQQMEHANLINIISKITPTLCEYNILLDIAVDSDLNFYTKSVYAAVARSQNPDIESPTDNDLYLMQNEICADHLSDKHQNCWPEICWKVKNPEIQLVNLNLVEYTQNQ</sequence>
<accession>A0ACA9RBG2</accession>
<name>A0ACA9RBG2_9GLOM</name>
<evidence type="ECO:0000313" key="1">
    <source>
        <dbReference type="EMBL" id="CAG8785260.1"/>
    </source>
</evidence>
<dbReference type="EMBL" id="CAJVQC010047790">
    <property type="protein sequence ID" value="CAG8785260.1"/>
    <property type="molecule type" value="Genomic_DNA"/>
</dbReference>
<keyword evidence="2" id="KW-1185">Reference proteome</keyword>
<proteinExistence type="predicted"/>